<evidence type="ECO:0000313" key="3">
    <source>
        <dbReference type="Proteomes" id="UP000178803"/>
    </source>
</evidence>
<organism evidence="2 3">
    <name type="scientific">Candidatus Woesebacteria bacterium RIFOXYD1_FULL_40_21</name>
    <dbReference type="NCBI Taxonomy" id="1802549"/>
    <lineage>
        <taxon>Bacteria</taxon>
        <taxon>Candidatus Woeseibacteriota</taxon>
    </lineage>
</organism>
<keyword evidence="1" id="KW-1133">Transmembrane helix</keyword>
<dbReference type="InterPro" id="IPR007445">
    <property type="entry name" value="PilO"/>
</dbReference>
<dbReference type="Gene3D" id="3.30.70.60">
    <property type="match status" value="1"/>
</dbReference>
<dbReference type="EMBL" id="MGIJ01000041">
    <property type="protein sequence ID" value="OGM86730.1"/>
    <property type="molecule type" value="Genomic_DNA"/>
</dbReference>
<accession>A0A1F8DDQ6</accession>
<feature type="transmembrane region" description="Helical" evidence="1">
    <location>
        <begin position="12"/>
        <end position="35"/>
    </location>
</feature>
<comment type="caution">
    <text evidence="2">The sequence shown here is derived from an EMBL/GenBank/DDBJ whole genome shotgun (WGS) entry which is preliminary data.</text>
</comment>
<reference evidence="2 3" key="1">
    <citation type="journal article" date="2016" name="Nat. Commun.">
        <title>Thousands of microbial genomes shed light on interconnected biogeochemical processes in an aquifer system.</title>
        <authorList>
            <person name="Anantharaman K."/>
            <person name="Brown C.T."/>
            <person name="Hug L.A."/>
            <person name="Sharon I."/>
            <person name="Castelle C.J."/>
            <person name="Probst A.J."/>
            <person name="Thomas B.C."/>
            <person name="Singh A."/>
            <person name="Wilkins M.J."/>
            <person name="Karaoz U."/>
            <person name="Brodie E.L."/>
            <person name="Williams K.H."/>
            <person name="Hubbard S.S."/>
            <person name="Banfield J.F."/>
        </authorList>
    </citation>
    <scope>NUCLEOTIDE SEQUENCE [LARGE SCALE GENOMIC DNA]</scope>
</reference>
<dbReference type="Pfam" id="PF04350">
    <property type="entry name" value="PilO"/>
    <property type="match status" value="1"/>
</dbReference>
<protein>
    <submittedName>
        <fullName evidence="2">Uncharacterized protein</fullName>
    </submittedName>
</protein>
<dbReference type="Proteomes" id="UP000178803">
    <property type="component" value="Unassembled WGS sequence"/>
</dbReference>
<dbReference type="GO" id="GO:0043107">
    <property type="term" value="P:type IV pilus-dependent motility"/>
    <property type="evidence" value="ECO:0007669"/>
    <property type="project" value="InterPro"/>
</dbReference>
<dbReference type="InterPro" id="IPR014717">
    <property type="entry name" value="Transl_elong_EF1B/ribsomal_bS6"/>
</dbReference>
<evidence type="ECO:0000256" key="1">
    <source>
        <dbReference type="SAM" id="Phobius"/>
    </source>
</evidence>
<dbReference type="GO" id="GO:0043683">
    <property type="term" value="P:type IV pilus assembly"/>
    <property type="evidence" value="ECO:0007669"/>
    <property type="project" value="InterPro"/>
</dbReference>
<keyword evidence="1" id="KW-0472">Membrane</keyword>
<name>A0A1F8DDQ6_9BACT</name>
<gene>
    <name evidence="2" type="ORF">A2614_00170</name>
</gene>
<sequence>MKKSLIPPNIQILIYPSIILTALAILSFVVINFGLAQISKQSQAVSEAKVNEKILAEKEATLTEISATVAKEAASVSLALPEENPALAILSQLKLLALSKTIVLSNIKVGVGSQEENLLRVNISFNANGQDINVLDFLSSIKNISPITTIEKIKMSQVSGVLSADTNVRGYWSLLPKTLPKVTEPVTNLSEPERNLLEKVMALTPPSFTQVTPSAPSIRDNPF</sequence>
<keyword evidence="1" id="KW-0812">Transmembrane</keyword>
<evidence type="ECO:0000313" key="2">
    <source>
        <dbReference type="EMBL" id="OGM86730.1"/>
    </source>
</evidence>
<dbReference type="AlphaFoldDB" id="A0A1F8DDQ6"/>
<proteinExistence type="predicted"/>